<dbReference type="InterPro" id="IPR036388">
    <property type="entry name" value="WH-like_DNA-bd_sf"/>
</dbReference>
<feature type="domain" description="OmpR/PhoB-type" evidence="4">
    <location>
        <begin position="260"/>
        <end position="358"/>
    </location>
</feature>
<dbReference type="GO" id="GO:0006355">
    <property type="term" value="P:regulation of DNA-templated transcription"/>
    <property type="evidence" value="ECO:0007669"/>
    <property type="project" value="InterPro"/>
</dbReference>
<dbReference type="AlphaFoldDB" id="A0AAW5UPF1"/>
<dbReference type="GO" id="GO:0000160">
    <property type="term" value="P:phosphorelay signal transduction system"/>
    <property type="evidence" value="ECO:0007669"/>
    <property type="project" value="InterPro"/>
</dbReference>
<dbReference type="EMBL" id="JAPDVH010000001">
    <property type="protein sequence ID" value="MCW4156628.1"/>
    <property type="molecule type" value="Genomic_DNA"/>
</dbReference>
<feature type="transmembrane region" description="Helical" evidence="3">
    <location>
        <begin position="9"/>
        <end position="29"/>
    </location>
</feature>
<dbReference type="Proteomes" id="UP001209168">
    <property type="component" value="Unassembled WGS sequence"/>
</dbReference>
<keyword evidence="3" id="KW-0472">Membrane</keyword>
<proteinExistence type="predicted"/>
<comment type="caution">
    <text evidence="5">The sequence shown here is derived from an EMBL/GenBank/DDBJ whole genome shotgun (WGS) entry which is preliminary data.</text>
</comment>
<evidence type="ECO:0000256" key="1">
    <source>
        <dbReference type="ARBA" id="ARBA00023125"/>
    </source>
</evidence>
<gene>
    <name evidence="5" type="ORF">ONT23_14070</name>
</gene>
<dbReference type="CDD" id="cd00383">
    <property type="entry name" value="trans_reg_C"/>
    <property type="match status" value="1"/>
</dbReference>
<dbReference type="InterPro" id="IPR016032">
    <property type="entry name" value="Sig_transdc_resp-reg_C-effctor"/>
</dbReference>
<reference evidence="5" key="1">
    <citation type="submission" date="2022-11" db="EMBL/GenBank/DDBJ databases">
        <title>Genomic repertoires linked with pathogenic potency of arthritogenic Prevotella copri isolated from the gut of rheumatoid arthritis patients.</title>
        <authorList>
            <person name="Nii T."/>
            <person name="Maeda Y."/>
            <person name="Motooka D."/>
            <person name="Naito M."/>
            <person name="Matsumoto Y."/>
            <person name="Ogawa T."/>
            <person name="Oguro-Igashira E."/>
            <person name="Kishikawa T."/>
            <person name="Yamashita M."/>
            <person name="Koizumi S."/>
            <person name="Kurakawa T."/>
            <person name="Okumura R."/>
            <person name="Kayama H."/>
            <person name="Murakami M."/>
            <person name="Sakaguchi T."/>
            <person name="Das B."/>
            <person name="Nakamura S."/>
            <person name="Okada Y."/>
            <person name="Kumanogoh A."/>
            <person name="Takeda K."/>
        </authorList>
    </citation>
    <scope>NUCLEOTIDE SEQUENCE</scope>
    <source>
        <strain evidence="5">H012_8</strain>
    </source>
</reference>
<keyword evidence="3" id="KW-1133">Transmembrane helix</keyword>
<dbReference type="InterPro" id="IPR001867">
    <property type="entry name" value="OmpR/PhoB-type_DNA-bd"/>
</dbReference>
<dbReference type="Gene3D" id="1.10.10.10">
    <property type="entry name" value="Winged helix-like DNA-binding domain superfamily/Winged helix DNA-binding domain"/>
    <property type="match status" value="1"/>
</dbReference>
<sequence length="359" mass="41902">MNSNSKLKIVWMVCGVAIVLLFCTQAYWLHLQCQYSLDQQVEQFKKDCDEVLAQDLKNRKKLQENSSTKGRRDTVMLKIESEYDMKKGCSRTTLSFWNNHRFLVRLNDPDLTGDDAYLIISRYLANIGKHPSLASYQRLLDDKGYGKISFFRHLDYKTVFLNAKYDVEGRWSRVVTVKYQTNPMFRQGISFQVPIPITRTLKAMMWQLIGSIFLFFILIGCLYYLVKTIVFQKRIDGIRHEFLKNMIYELKQPKEDDKGEESAVFIGSITFYYAQNELLCGNSRVVITSRQAEILKLLAENQNQLVERDFILNEVWGDDSYSNSLALNVQITYLRRALNLDEKVSIEAVIKKGYILRTC</sequence>
<dbReference type="PROSITE" id="PS51755">
    <property type="entry name" value="OMPR_PHOB"/>
    <property type="match status" value="1"/>
</dbReference>
<feature type="DNA-binding region" description="OmpR/PhoB-type" evidence="2">
    <location>
        <begin position="260"/>
        <end position="358"/>
    </location>
</feature>
<dbReference type="RefSeq" id="WP_264902163.1">
    <property type="nucleotide sequence ID" value="NZ_JAPDVH010000001.1"/>
</dbReference>
<organism evidence="5 6">
    <name type="scientific">Segatella copri</name>
    <dbReference type="NCBI Taxonomy" id="165179"/>
    <lineage>
        <taxon>Bacteria</taxon>
        <taxon>Pseudomonadati</taxon>
        <taxon>Bacteroidota</taxon>
        <taxon>Bacteroidia</taxon>
        <taxon>Bacteroidales</taxon>
        <taxon>Prevotellaceae</taxon>
        <taxon>Segatella</taxon>
    </lineage>
</organism>
<feature type="transmembrane region" description="Helical" evidence="3">
    <location>
        <begin position="204"/>
        <end position="226"/>
    </location>
</feature>
<name>A0AAW5UPF1_9BACT</name>
<dbReference type="GO" id="GO:0003677">
    <property type="term" value="F:DNA binding"/>
    <property type="evidence" value="ECO:0007669"/>
    <property type="project" value="UniProtKB-UniRule"/>
</dbReference>
<dbReference type="SUPFAM" id="SSF46894">
    <property type="entry name" value="C-terminal effector domain of the bipartite response regulators"/>
    <property type="match status" value="1"/>
</dbReference>
<dbReference type="SMART" id="SM00862">
    <property type="entry name" value="Trans_reg_C"/>
    <property type="match status" value="1"/>
</dbReference>
<protein>
    <submittedName>
        <fullName evidence="5">Winged helix-turn-helix domain-containing protein</fullName>
    </submittedName>
</protein>
<evidence type="ECO:0000259" key="4">
    <source>
        <dbReference type="PROSITE" id="PS51755"/>
    </source>
</evidence>
<accession>A0AAW5UPF1</accession>
<evidence type="ECO:0000313" key="6">
    <source>
        <dbReference type="Proteomes" id="UP001209168"/>
    </source>
</evidence>
<evidence type="ECO:0000256" key="2">
    <source>
        <dbReference type="PROSITE-ProRule" id="PRU01091"/>
    </source>
</evidence>
<keyword evidence="3" id="KW-0812">Transmembrane</keyword>
<keyword evidence="1 2" id="KW-0238">DNA-binding</keyword>
<evidence type="ECO:0000256" key="3">
    <source>
        <dbReference type="SAM" id="Phobius"/>
    </source>
</evidence>
<dbReference type="Pfam" id="PF00486">
    <property type="entry name" value="Trans_reg_C"/>
    <property type="match status" value="1"/>
</dbReference>
<evidence type="ECO:0000313" key="5">
    <source>
        <dbReference type="EMBL" id="MCW4156628.1"/>
    </source>
</evidence>